<dbReference type="EMBL" id="VOHE01000015">
    <property type="protein sequence ID" value="TWT16829.1"/>
    <property type="molecule type" value="Genomic_DNA"/>
</dbReference>
<protein>
    <submittedName>
        <fullName evidence="1">Uncharacterized protein</fullName>
    </submittedName>
</protein>
<proteinExistence type="predicted"/>
<comment type="caution">
    <text evidence="1">The sequence shown here is derived from an EMBL/GenBank/DDBJ whole genome shotgun (WGS) entry which is preliminary data.</text>
</comment>
<dbReference type="AlphaFoldDB" id="A0A5C5TTC1"/>
<dbReference type="OrthoDB" id="9906705at2"/>
<keyword evidence="2" id="KW-1185">Reference proteome</keyword>
<evidence type="ECO:0000313" key="1">
    <source>
        <dbReference type="EMBL" id="TWT16829.1"/>
    </source>
</evidence>
<accession>A0A5C5TTC1</accession>
<organism evidence="1 2">
    <name type="scientific">Luteimonas wenzhouensis</name>
    <dbReference type="NCBI Taxonomy" id="2599615"/>
    <lineage>
        <taxon>Bacteria</taxon>
        <taxon>Pseudomonadati</taxon>
        <taxon>Pseudomonadota</taxon>
        <taxon>Gammaproteobacteria</taxon>
        <taxon>Lysobacterales</taxon>
        <taxon>Lysobacteraceae</taxon>
        <taxon>Luteimonas</taxon>
    </lineage>
</organism>
<dbReference type="Proteomes" id="UP000315949">
    <property type="component" value="Unassembled WGS sequence"/>
</dbReference>
<gene>
    <name evidence="1" type="ORF">FQY79_15065</name>
</gene>
<name>A0A5C5TTC1_9GAMM</name>
<evidence type="ECO:0000313" key="2">
    <source>
        <dbReference type="Proteomes" id="UP000315949"/>
    </source>
</evidence>
<dbReference type="RefSeq" id="WP_146313707.1">
    <property type="nucleotide sequence ID" value="NZ_VOHE01000015.1"/>
</dbReference>
<reference evidence="1 2" key="1">
    <citation type="submission" date="2019-07" db="EMBL/GenBank/DDBJ databases">
        <title>Luteimonas sp. YD-1 nov., isolated from acidic soil.</title>
        <authorList>
            <person name="Zhou J."/>
        </authorList>
    </citation>
    <scope>NUCLEOTIDE SEQUENCE [LARGE SCALE GENOMIC DNA]</scope>
    <source>
        <strain evidence="1 2">YD-1</strain>
    </source>
</reference>
<sequence>MPGMPWWSPLLACLLLALGADIARGAEGGLVAFGAARSQSARALESAWKAVPEHKRRAIERYLVSLGVSSTGTVRLVGAWQLDGRPLLHFQHLDLLGDRLVWSVLVESPRLLRRPFRLSHAAMA</sequence>